<dbReference type="SMART" id="SM00174">
    <property type="entry name" value="RHO"/>
    <property type="match status" value="1"/>
</dbReference>
<evidence type="ECO:0000313" key="3">
    <source>
        <dbReference type="EMBL" id="OMJ87061.1"/>
    </source>
</evidence>
<dbReference type="PROSITE" id="PS51421">
    <property type="entry name" value="RAS"/>
    <property type="match status" value="1"/>
</dbReference>
<evidence type="ECO:0000256" key="2">
    <source>
        <dbReference type="SAM" id="MobiDB-lite"/>
    </source>
</evidence>
<name>A0A1R2CDI8_9CILI</name>
<proteinExistence type="predicted"/>
<keyword evidence="4" id="KW-1185">Reference proteome</keyword>
<dbReference type="GO" id="GO:0005525">
    <property type="term" value="F:GTP binding"/>
    <property type="evidence" value="ECO:0007669"/>
    <property type="project" value="InterPro"/>
</dbReference>
<protein>
    <submittedName>
        <fullName evidence="3">Uncharacterized protein</fullName>
    </submittedName>
</protein>
<organism evidence="3 4">
    <name type="scientific">Stentor coeruleus</name>
    <dbReference type="NCBI Taxonomy" id="5963"/>
    <lineage>
        <taxon>Eukaryota</taxon>
        <taxon>Sar</taxon>
        <taxon>Alveolata</taxon>
        <taxon>Ciliophora</taxon>
        <taxon>Postciliodesmatophora</taxon>
        <taxon>Heterotrichea</taxon>
        <taxon>Heterotrichida</taxon>
        <taxon>Stentoridae</taxon>
        <taxon>Stentor</taxon>
    </lineage>
</organism>
<keyword evidence="1" id="KW-0547">Nucleotide-binding</keyword>
<dbReference type="Gene3D" id="3.40.50.300">
    <property type="entry name" value="P-loop containing nucleotide triphosphate hydrolases"/>
    <property type="match status" value="1"/>
</dbReference>
<sequence>MDKAPLQLKIVLLGDAGVGKSSIVLRYVTDSFKTDADGTVGASYMGKIINFDDVMVKLNIWDTAGQERYHSLAKMYYRDANAAILVYDITKQESFNGMIRWYNEVKQNSNPNIMVAIAGNKEDLVAEETVTPEQATNYAESINAIYRRTSAKSSQGIEALFKEIVVKIHPEIAQQPNRRSTRLESKDLKKIKKSCC</sequence>
<dbReference type="EMBL" id="MPUH01000187">
    <property type="protein sequence ID" value="OMJ87061.1"/>
    <property type="molecule type" value="Genomic_DNA"/>
</dbReference>
<gene>
    <name evidence="3" type="ORF">SteCoe_11304</name>
</gene>
<dbReference type="InterPro" id="IPR027417">
    <property type="entry name" value="P-loop_NTPase"/>
</dbReference>
<evidence type="ECO:0000313" key="4">
    <source>
        <dbReference type="Proteomes" id="UP000187209"/>
    </source>
</evidence>
<dbReference type="SMART" id="SM00175">
    <property type="entry name" value="RAB"/>
    <property type="match status" value="1"/>
</dbReference>
<dbReference type="PROSITE" id="PS51419">
    <property type="entry name" value="RAB"/>
    <property type="match status" value="1"/>
</dbReference>
<dbReference type="PRINTS" id="PR00449">
    <property type="entry name" value="RASTRNSFRMNG"/>
</dbReference>
<dbReference type="SMART" id="SM00173">
    <property type="entry name" value="RAS"/>
    <property type="match status" value="1"/>
</dbReference>
<dbReference type="SMART" id="SM00176">
    <property type="entry name" value="RAN"/>
    <property type="match status" value="1"/>
</dbReference>
<dbReference type="InterPro" id="IPR001806">
    <property type="entry name" value="Small_GTPase"/>
</dbReference>
<dbReference type="PROSITE" id="PS51420">
    <property type="entry name" value="RHO"/>
    <property type="match status" value="1"/>
</dbReference>
<dbReference type="AlphaFoldDB" id="A0A1R2CDI8"/>
<dbReference type="Pfam" id="PF00071">
    <property type="entry name" value="Ras"/>
    <property type="match status" value="1"/>
</dbReference>
<dbReference type="FunFam" id="3.40.50.300:FF:000808">
    <property type="entry name" value="Small GTP-binding protein, putative"/>
    <property type="match status" value="1"/>
</dbReference>
<dbReference type="OrthoDB" id="63533at2759"/>
<dbReference type="NCBIfam" id="TIGR00231">
    <property type="entry name" value="small_GTP"/>
    <property type="match status" value="1"/>
</dbReference>
<accession>A0A1R2CDI8</accession>
<dbReference type="GO" id="GO:0003924">
    <property type="term" value="F:GTPase activity"/>
    <property type="evidence" value="ECO:0007669"/>
    <property type="project" value="InterPro"/>
</dbReference>
<feature type="region of interest" description="Disordered" evidence="2">
    <location>
        <begin position="177"/>
        <end position="196"/>
    </location>
</feature>
<evidence type="ECO:0000256" key="1">
    <source>
        <dbReference type="ARBA" id="ARBA00022741"/>
    </source>
</evidence>
<dbReference type="Proteomes" id="UP000187209">
    <property type="component" value="Unassembled WGS sequence"/>
</dbReference>
<comment type="caution">
    <text evidence="3">The sequence shown here is derived from an EMBL/GenBank/DDBJ whole genome shotgun (WGS) entry which is preliminary data.</text>
</comment>
<dbReference type="InterPro" id="IPR005225">
    <property type="entry name" value="Small_GTP-bd"/>
</dbReference>
<dbReference type="SUPFAM" id="SSF52540">
    <property type="entry name" value="P-loop containing nucleoside triphosphate hydrolases"/>
    <property type="match status" value="1"/>
</dbReference>
<reference evidence="3 4" key="1">
    <citation type="submission" date="2016-11" db="EMBL/GenBank/DDBJ databases">
        <title>The macronuclear genome of Stentor coeruleus: a giant cell with tiny introns.</title>
        <authorList>
            <person name="Slabodnick M."/>
            <person name="Ruby J.G."/>
            <person name="Reiff S.B."/>
            <person name="Swart E.C."/>
            <person name="Gosai S."/>
            <person name="Prabakaran S."/>
            <person name="Witkowska E."/>
            <person name="Larue G.E."/>
            <person name="Fisher S."/>
            <person name="Freeman R.M."/>
            <person name="Gunawardena J."/>
            <person name="Chu W."/>
            <person name="Stover N.A."/>
            <person name="Gregory B.D."/>
            <person name="Nowacki M."/>
            <person name="Derisi J."/>
            <person name="Roy S.W."/>
            <person name="Marshall W.F."/>
            <person name="Sood P."/>
        </authorList>
    </citation>
    <scope>NUCLEOTIDE SEQUENCE [LARGE SCALE GENOMIC DNA]</scope>
    <source>
        <strain evidence="3">WM001</strain>
    </source>
</reference>
<dbReference type="PANTHER" id="PTHR47978">
    <property type="match status" value="1"/>
</dbReference>